<evidence type="ECO:0000259" key="1">
    <source>
        <dbReference type="Pfam" id="PF24476"/>
    </source>
</evidence>
<name>A0A3F3Q0K2_9EURO</name>
<dbReference type="PANTHER" id="PTHR35186:SF4">
    <property type="entry name" value="PRION-INHIBITION AND PROPAGATION HELO DOMAIN-CONTAINING PROTEIN"/>
    <property type="match status" value="1"/>
</dbReference>
<evidence type="ECO:0000313" key="2">
    <source>
        <dbReference type="EMBL" id="RDH32522.1"/>
    </source>
</evidence>
<dbReference type="RefSeq" id="XP_026625544.1">
    <property type="nucleotide sequence ID" value="XM_026773377.1"/>
</dbReference>
<gene>
    <name evidence="2" type="ORF">BDQ94DRAFT_179430</name>
</gene>
<dbReference type="STRING" id="1341132.A0A3F3Q0K2"/>
<dbReference type="GeneID" id="38141733"/>
<dbReference type="Proteomes" id="UP000253729">
    <property type="component" value="Unassembled WGS sequence"/>
</dbReference>
<dbReference type="Pfam" id="PF24476">
    <property type="entry name" value="DUF7580"/>
    <property type="match status" value="1"/>
</dbReference>
<organism evidence="2 3">
    <name type="scientific">Aspergillus welwitschiae</name>
    <dbReference type="NCBI Taxonomy" id="1341132"/>
    <lineage>
        <taxon>Eukaryota</taxon>
        <taxon>Fungi</taxon>
        <taxon>Dikarya</taxon>
        <taxon>Ascomycota</taxon>
        <taxon>Pezizomycotina</taxon>
        <taxon>Eurotiomycetes</taxon>
        <taxon>Eurotiomycetidae</taxon>
        <taxon>Eurotiales</taxon>
        <taxon>Aspergillaceae</taxon>
        <taxon>Aspergillus</taxon>
        <taxon>Aspergillus subgen. Circumdati</taxon>
    </lineage>
</organism>
<feature type="domain" description="DUF7580" evidence="1">
    <location>
        <begin position="198"/>
        <end position="580"/>
    </location>
</feature>
<dbReference type="AlphaFoldDB" id="A0A3F3Q0K2"/>
<dbReference type="EMBL" id="KZ852050">
    <property type="protein sequence ID" value="RDH32522.1"/>
    <property type="molecule type" value="Genomic_DNA"/>
</dbReference>
<dbReference type="InterPro" id="IPR056002">
    <property type="entry name" value="DUF7580"/>
</dbReference>
<evidence type="ECO:0000313" key="3">
    <source>
        <dbReference type="Proteomes" id="UP000253729"/>
    </source>
</evidence>
<proteinExistence type="predicted"/>
<reference evidence="2 3" key="1">
    <citation type="submission" date="2018-07" db="EMBL/GenBank/DDBJ databases">
        <title>The genomes of Aspergillus section Nigri reveals drivers in fungal speciation.</title>
        <authorList>
            <consortium name="DOE Joint Genome Institute"/>
            <person name="Vesth T.C."/>
            <person name="Nybo J."/>
            <person name="Theobald S."/>
            <person name="Brandl J."/>
            <person name="Frisvad J.C."/>
            <person name="Nielsen K.F."/>
            <person name="Lyhne E.K."/>
            <person name="Kogle M.E."/>
            <person name="Kuo A."/>
            <person name="Riley R."/>
            <person name="Clum A."/>
            <person name="Nolan M."/>
            <person name="Lipzen A."/>
            <person name="Salamov A."/>
            <person name="Henrissat B."/>
            <person name="Wiebenga A."/>
            <person name="De vries R.P."/>
            <person name="Grigoriev I.V."/>
            <person name="Mortensen U.H."/>
            <person name="Andersen M.R."/>
            <person name="Baker S.E."/>
        </authorList>
    </citation>
    <scope>NUCLEOTIDE SEQUENCE [LARGE SCALE GENOMIC DNA]</scope>
    <source>
        <strain evidence="2 3">CBS 139.54b</strain>
    </source>
</reference>
<keyword evidence="3" id="KW-1185">Reference proteome</keyword>
<accession>A0A3F3Q0K2</accession>
<sequence length="588" mass="66192">MVTGVEATGIALAVLPFVINQLDNYVLGIEKIKVFRRFRRHLANYVLDIGTQHAIFVNYLEQVLDDVVDDEDRLSDLISHPPGQTVGNDPWADQGLRNRLQAKLGGHYEFFIGNMTRVYSLLESLAEKLDMDLTNPSPKEPGEHRFRAILSKAVLDDLLQKLTSVNDILKILIDQSAHRGATQTRRKRGGWNNTLLQRYQRARKYAEGLFRAILQGEYWKCRCREHHCVYLQFQCNPVGTNHGLNDNENESKFRVLFSNTLTQGSTIWSWKEVEFEPSEEGITMAHLAITERTGNMKRREQPLETMKKKEKKKGVHFKVDTVVNIKTSSSSSTGSMLENIGTDSAIDKSMAGPILDFCSVLRMETCTDHHKTIGFISHGTTDGNVRYTVHAVKSSHQRMPQYSVREILSTTSRRERLHIAAGLACGLIQYYGNWLKPSWESSDVRLAVDKDGRTALLDNLYLSWPLSGQPAGITGENAPSCPHVQNDILFPLALTLIELSVGETIGALWITEDGNGNPQTTKFNTACRLIKEVQWHSGAAYAEVVRTCLFWSGVGSCFGDGQFEERVFDTVVSPLVEDLVYFEGLRVI</sequence>
<protein>
    <recommendedName>
        <fullName evidence="1">DUF7580 domain-containing protein</fullName>
    </recommendedName>
</protein>
<dbReference type="PANTHER" id="PTHR35186">
    <property type="entry name" value="ANK_REP_REGION DOMAIN-CONTAINING PROTEIN"/>
    <property type="match status" value="1"/>
</dbReference>